<evidence type="ECO:0000256" key="1">
    <source>
        <dbReference type="SAM" id="SignalP"/>
    </source>
</evidence>
<dbReference type="STRING" id="1445510.YC6258_02870"/>
<accession>A0A0C5VNE5</accession>
<dbReference type="InterPro" id="IPR050902">
    <property type="entry name" value="ABC_Transporter_SBP"/>
</dbReference>
<feature type="chain" id="PRO_5002191250" evidence="1">
    <location>
        <begin position="23"/>
        <end position="274"/>
    </location>
</feature>
<proteinExistence type="predicted"/>
<dbReference type="KEGG" id="gsn:YC6258_02870"/>
<evidence type="ECO:0000259" key="2">
    <source>
        <dbReference type="PROSITE" id="PS50983"/>
    </source>
</evidence>
<dbReference type="PANTHER" id="PTHR30535:SF4">
    <property type="entry name" value="HEMIN-BINDING PERIPLASMIC PROTEIN HMUT"/>
    <property type="match status" value="1"/>
</dbReference>
<keyword evidence="4" id="KW-1185">Reference proteome</keyword>
<dbReference type="RefSeq" id="WP_044617340.1">
    <property type="nucleotide sequence ID" value="NZ_CP007142.1"/>
</dbReference>
<dbReference type="PROSITE" id="PS50983">
    <property type="entry name" value="FE_B12_PBP"/>
    <property type="match status" value="1"/>
</dbReference>
<dbReference type="Proteomes" id="UP000032266">
    <property type="component" value="Chromosome"/>
</dbReference>
<evidence type="ECO:0000313" key="4">
    <source>
        <dbReference type="Proteomes" id="UP000032266"/>
    </source>
</evidence>
<gene>
    <name evidence="3" type="ORF">YC6258_02870</name>
</gene>
<protein>
    <submittedName>
        <fullName evidence="3">ABC-type hemin transport system, periplasmic component</fullName>
    </submittedName>
</protein>
<reference evidence="3 4" key="1">
    <citation type="submission" date="2014-01" db="EMBL/GenBank/DDBJ databases">
        <title>Full genme sequencing of cellulolytic bacterium Gynuella sunshinyii YC6258T gen. nov., sp. nov.</title>
        <authorList>
            <person name="Khan H."/>
            <person name="Chung E.J."/>
            <person name="Chung Y.R."/>
        </authorList>
    </citation>
    <scope>NUCLEOTIDE SEQUENCE [LARGE SCALE GENOMIC DNA]</scope>
    <source>
        <strain evidence="3 4">YC6258</strain>
    </source>
</reference>
<evidence type="ECO:0000313" key="3">
    <source>
        <dbReference type="EMBL" id="AJQ94908.1"/>
    </source>
</evidence>
<organism evidence="3 4">
    <name type="scientific">Gynuella sunshinyii YC6258</name>
    <dbReference type="NCBI Taxonomy" id="1445510"/>
    <lineage>
        <taxon>Bacteria</taxon>
        <taxon>Pseudomonadati</taxon>
        <taxon>Pseudomonadota</taxon>
        <taxon>Gammaproteobacteria</taxon>
        <taxon>Oceanospirillales</taxon>
        <taxon>Saccharospirillaceae</taxon>
        <taxon>Gynuella</taxon>
    </lineage>
</organism>
<dbReference type="Pfam" id="PF01497">
    <property type="entry name" value="Peripla_BP_2"/>
    <property type="match status" value="1"/>
</dbReference>
<feature type="domain" description="Fe/B12 periplasmic-binding" evidence="2">
    <location>
        <begin position="24"/>
        <end position="274"/>
    </location>
</feature>
<keyword evidence="1" id="KW-0732">Signal</keyword>
<dbReference type="PANTHER" id="PTHR30535">
    <property type="entry name" value="VITAMIN B12-BINDING PROTEIN"/>
    <property type="match status" value="1"/>
</dbReference>
<name>A0A0C5VNE5_9GAMM</name>
<dbReference type="HOGENOM" id="CLU_038034_6_0_6"/>
<dbReference type="Gene3D" id="3.40.50.1980">
    <property type="entry name" value="Nitrogenase molybdenum iron protein domain"/>
    <property type="match status" value="2"/>
</dbReference>
<dbReference type="InterPro" id="IPR002491">
    <property type="entry name" value="ABC_transptr_periplasmic_BD"/>
</dbReference>
<dbReference type="SUPFAM" id="SSF53807">
    <property type="entry name" value="Helical backbone' metal receptor"/>
    <property type="match status" value="1"/>
</dbReference>
<feature type="signal peptide" evidence="1">
    <location>
        <begin position="1"/>
        <end position="22"/>
    </location>
</feature>
<dbReference type="AlphaFoldDB" id="A0A0C5VNE5"/>
<dbReference type="EMBL" id="CP007142">
    <property type="protein sequence ID" value="AJQ94908.1"/>
    <property type="molecule type" value="Genomic_DNA"/>
</dbReference>
<sequence length="274" mass="29539">MRKTFSAALGALLLLSATLAHAQKVVTVDGSLTEIAVALGAADRLVGVDTTSAWIPEVSELPDVGYMRMLSVEGLLSLTPDTILVTSDAGPLSVLEQVSQAGVDLEIIENDYTLAGVLNKVSAVADQLQLPAKGESLKKSIAADFNDIEQRIAQYPKPYRVLFIMDSGERGFMVAGNGTRAEGILKMAGLQNAFNNIPGYKPLTPEAAIMANPDVILVFHSQTPLEKIKQNPAIQYTEAVQHDRIYNVDHLNLLNFGSSVGQSILALQEWLLRQ</sequence>